<dbReference type="Gene3D" id="3.40.50.2000">
    <property type="entry name" value="Glycogen Phosphorylase B"/>
    <property type="match status" value="1"/>
</dbReference>
<dbReference type="Proteomes" id="UP000070504">
    <property type="component" value="Unassembled WGS sequence"/>
</dbReference>
<comment type="caution">
    <text evidence="1">The sequence shown here is derived from an EMBL/GenBank/DDBJ whole genome shotgun (WGS) entry which is preliminary data.</text>
</comment>
<evidence type="ECO:0000313" key="2">
    <source>
        <dbReference type="Proteomes" id="UP000070504"/>
    </source>
</evidence>
<organism evidence="1 2">
    <name type="scientific">candidate division MSBL1 archaeon SCGC-AAA382K21</name>
    <dbReference type="NCBI Taxonomy" id="1698283"/>
    <lineage>
        <taxon>Archaea</taxon>
        <taxon>Methanobacteriati</taxon>
        <taxon>Methanobacteriota</taxon>
        <taxon>candidate division MSBL1</taxon>
    </lineage>
</organism>
<name>A0A133VJR0_9EURY</name>
<evidence type="ECO:0000313" key="1">
    <source>
        <dbReference type="EMBL" id="KXB06688.1"/>
    </source>
</evidence>
<keyword evidence="2" id="KW-1185">Reference proteome</keyword>
<accession>A0A133VJR0</accession>
<gene>
    <name evidence="1" type="ORF">AKJ54_01190</name>
</gene>
<dbReference type="SUPFAM" id="SSF53756">
    <property type="entry name" value="UDP-Glycosyltransferase/glycogen phosphorylase"/>
    <property type="match status" value="1"/>
</dbReference>
<proteinExistence type="predicted"/>
<reference evidence="1 2" key="1">
    <citation type="journal article" date="2016" name="Sci. Rep.">
        <title>Metabolic traits of an uncultured archaeal lineage -MSBL1- from brine pools of the Red Sea.</title>
        <authorList>
            <person name="Mwirichia R."/>
            <person name="Alam I."/>
            <person name="Rashid M."/>
            <person name="Vinu M."/>
            <person name="Ba-Alawi W."/>
            <person name="Anthony Kamau A."/>
            <person name="Kamanda Ngugi D."/>
            <person name="Goker M."/>
            <person name="Klenk H.P."/>
            <person name="Bajic V."/>
            <person name="Stingl U."/>
        </authorList>
    </citation>
    <scope>NUCLEOTIDE SEQUENCE [LARGE SCALE GENOMIC DNA]</scope>
    <source>
        <strain evidence="1">SCGC-AAA382K21</strain>
    </source>
</reference>
<sequence length="186" mass="21594">MRILHIITSPFYIDNKPRYLQLVKYASENSTKVDLVTYPIGRDVKIKNLNIHRAPCPFYQKESPGPSLLKILVDIMVFLCAMSRVITKEYDIVQGEDIEAGFIAIIIGKLFGIKSIYSMINPLKETFIPYDTPEFLNPLFRIIQNVLNSLADAILTNWKHDKVNLDRKYLHKKIIHEPEYTKLIED</sequence>
<evidence type="ECO:0008006" key="3">
    <source>
        <dbReference type="Google" id="ProtNLM"/>
    </source>
</evidence>
<dbReference type="AlphaFoldDB" id="A0A133VJR0"/>
<dbReference type="EMBL" id="LHYH01000030">
    <property type="protein sequence ID" value="KXB06688.1"/>
    <property type="molecule type" value="Genomic_DNA"/>
</dbReference>
<protein>
    <recommendedName>
        <fullName evidence="3">Glycosyltransferase subfamily 4-like N-terminal domain-containing protein</fullName>
    </recommendedName>
</protein>